<proteinExistence type="predicted"/>
<protein>
    <recommendedName>
        <fullName evidence="1">Rad60/SUMO-like domain-containing protein</fullName>
    </recommendedName>
</protein>
<dbReference type="PANTHER" id="PTHR47813:SF2">
    <property type="entry name" value="UBIQUITIN-LIKE SUPERFAMILY PROTEIN"/>
    <property type="match status" value="1"/>
</dbReference>
<evidence type="ECO:0000259" key="1">
    <source>
        <dbReference type="Pfam" id="PF11976"/>
    </source>
</evidence>
<evidence type="ECO:0000313" key="2">
    <source>
        <dbReference type="EMBL" id="KAI7725380.1"/>
    </source>
</evidence>
<gene>
    <name evidence="2" type="ORF">M8C21_015950</name>
</gene>
<dbReference type="PANTHER" id="PTHR47813">
    <property type="entry name" value="UBIQUITIN-LIKE SUPERFAMILY PROTEIN"/>
    <property type="match status" value="1"/>
</dbReference>
<evidence type="ECO:0000313" key="3">
    <source>
        <dbReference type="Proteomes" id="UP001206925"/>
    </source>
</evidence>
<dbReference type="InterPro" id="IPR029071">
    <property type="entry name" value="Ubiquitin-like_domsf"/>
</dbReference>
<dbReference type="Gene3D" id="3.10.20.90">
    <property type="entry name" value="Phosphatidylinositol 3-kinase Catalytic Subunit, Chain A, domain 1"/>
    <property type="match status" value="1"/>
</dbReference>
<comment type="caution">
    <text evidence="2">The sequence shown here is derived from an EMBL/GenBank/DDBJ whole genome shotgun (WGS) entry which is preliminary data.</text>
</comment>
<dbReference type="InterPro" id="IPR022617">
    <property type="entry name" value="Rad60/SUMO-like_dom"/>
</dbReference>
<sequence>MDWLALPKAPVKKEKQCENSVIKELRLKKQELLLFTESAKDMVRTIEETFKRDLKTSLNSECESPIEKPIKPAVERPKIVISIQDKGGLQQFRIYKDDKFERLFKMYADKVKNKAENLVFCFDGDKVDPATTPSSLELEDDDMIEVNVKSS</sequence>
<reference evidence="2" key="1">
    <citation type="submission" date="2022-06" db="EMBL/GenBank/DDBJ databases">
        <title>Uncovering the hologenomic basis of an extraordinary plant invasion.</title>
        <authorList>
            <person name="Bieker V.C."/>
            <person name="Martin M.D."/>
            <person name="Gilbert T."/>
            <person name="Hodgins K."/>
            <person name="Battlay P."/>
            <person name="Petersen B."/>
            <person name="Wilson J."/>
        </authorList>
    </citation>
    <scope>NUCLEOTIDE SEQUENCE</scope>
    <source>
        <strain evidence="2">AA19_3_7</strain>
        <tissue evidence="2">Leaf</tissue>
    </source>
</reference>
<dbReference type="CDD" id="cd01763">
    <property type="entry name" value="Ubl_SUMO_like"/>
    <property type="match status" value="1"/>
</dbReference>
<accession>A0AAD5G1S7</accession>
<dbReference type="AlphaFoldDB" id="A0AAD5G1S7"/>
<dbReference type="Pfam" id="PF11976">
    <property type="entry name" value="Rad60-SLD"/>
    <property type="match status" value="1"/>
</dbReference>
<dbReference type="EMBL" id="JAMZMK010011971">
    <property type="protein sequence ID" value="KAI7725380.1"/>
    <property type="molecule type" value="Genomic_DNA"/>
</dbReference>
<dbReference type="Proteomes" id="UP001206925">
    <property type="component" value="Unassembled WGS sequence"/>
</dbReference>
<organism evidence="2 3">
    <name type="scientific">Ambrosia artemisiifolia</name>
    <name type="common">Common ragweed</name>
    <dbReference type="NCBI Taxonomy" id="4212"/>
    <lineage>
        <taxon>Eukaryota</taxon>
        <taxon>Viridiplantae</taxon>
        <taxon>Streptophyta</taxon>
        <taxon>Embryophyta</taxon>
        <taxon>Tracheophyta</taxon>
        <taxon>Spermatophyta</taxon>
        <taxon>Magnoliopsida</taxon>
        <taxon>eudicotyledons</taxon>
        <taxon>Gunneridae</taxon>
        <taxon>Pentapetalae</taxon>
        <taxon>asterids</taxon>
        <taxon>campanulids</taxon>
        <taxon>Asterales</taxon>
        <taxon>Asteraceae</taxon>
        <taxon>Asteroideae</taxon>
        <taxon>Heliantheae alliance</taxon>
        <taxon>Heliantheae</taxon>
        <taxon>Ambrosia</taxon>
    </lineage>
</organism>
<dbReference type="SUPFAM" id="SSF54236">
    <property type="entry name" value="Ubiquitin-like"/>
    <property type="match status" value="1"/>
</dbReference>
<keyword evidence="3" id="KW-1185">Reference proteome</keyword>
<name>A0AAD5G1S7_AMBAR</name>
<feature type="domain" description="Rad60/SUMO-like" evidence="1">
    <location>
        <begin position="89"/>
        <end position="147"/>
    </location>
</feature>